<keyword evidence="5" id="KW-0233">DNA recombination</keyword>
<dbReference type="InterPro" id="IPR050090">
    <property type="entry name" value="Tyrosine_recombinase_XerCD"/>
</dbReference>
<dbReference type="Pfam" id="PF14657">
    <property type="entry name" value="Arm-DNA-bind_4"/>
    <property type="match status" value="1"/>
</dbReference>
<dbReference type="InterPro" id="IPR013762">
    <property type="entry name" value="Integrase-like_cat_sf"/>
</dbReference>
<comment type="similarity">
    <text evidence="2">Belongs to the 'phage' integrase family.</text>
</comment>
<comment type="function">
    <text evidence="1">Site-specific tyrosine recombinase, which acts by catalyzing the cutting and rejoining of the recombining DNA molecules.</text>
</comment>
<dbReference type="InterPro" id="IPR028259">
    <property type="entry name" value="AP2-like_int_N"/>
</dbReference>
<dbReference type="GO" id="GO:0006310">
    <property type="term" value="P:DNA recombination"/>
    <property type="evidence" value="ECO:0007669"/>
    <property type="project" value="UniProtKB-KW"/>
</dbReference>
<dbReference type="PANTHER" id="PTHR30349:SF91">
    <property type="entry name" value="INTA PROTEIN"/>
    <property type="match status" value="1"/>
</dbReference>
<name>A0A140L9X0_9FIRM</name>
<dbReference type="CDD" id="cd01189">
    <property type="entry name" value="INT_ICEBs1_C_like"/>
    <property type="match status" value="1"/>
</dbReference>
<dbReference type="SUPFAM" id="SSF56349">
    <property type="entry name" value="DNA breaking-rejoining enzymes"/>
    <property type="match status" value="1"/>
</dbReference>
<keyword evidence="10" id="KW-1185">Reference proteome</keyword>
<evidence type="ECO:0000259" key="7">
    <source>
        <dbReference type="PROSITE" id="PS51898"/>
    </source>
</evidence>
<dbReference type="Pfam" id="PF00589">
    <property type="entry name" value="Phage_integrase"/>
    <property type="match status" value="1"/>
</dbReference>
<feature type="domain" description="Core-binding (CB)" evidence="8">
    <location>
        <begin position="70"/>
        <end position="160"/>
    </location>
</feature>
<evidence type="ECO:0000256" key="4">
    <source>
        <dbReference type="ARBA" id="ARBA00023125"/>
    </source>
</evidence>
<evidence type="ECO:0000256" key="3">
    <source>
        <dbReference type="ARBA" id="ARBA00022908"/>
    </source>
</evidence>
<evidence type="ECO:0000313" key="10">
    <source>
        <dbReference type="Proteomes" id="UP000070427"/>
    </source>
</evidence>
<evidence type="ECO:0000256" key="2">
    <source>
        <dbReference type="ARBA" id="ARBA00008857"/>
    </source>
</evidence>
<dbReference type="Proteomes" id="UP000070427">
    <property type="component" value="Unassembled WGS sequence"/>
</dbReference>
<dbReference type="PATRIC" id="fig|520764.3.peg.1285"/>
<evidence type="ECO:0000256" key="1">
    <source>
        <dbReference type="ARBA" id="ARBA00003283"/>
    </source>
</evidence>
<sequence length="399" mass="45104">MAKRRGNGEGTIYKRPDGTWVGQISIGYDPKTGKLKRKTVYGKTRKEVADKLAKILQDINQGVYVEPSEMTFGEWLDKWLVNYKKGQLKPSTYESYEMLINVHIKPALGNIPLAKLQPHMIQSFYNDKLENGRADGKGGLSTRVVRYFHAVIRQALQQAVKEGLIARNVADSTNPPTIQNKQMRPLTEEELQRFFDVARDDRLFAAYVLAVTTGLRRGELLGLCWDCVDLEKGIITVKRQLLALKDGLSLEETTKSKSGRRSIYLTDDAVRELKAHRKRQLQEKLIMGEAYNDNGLVFCKEDGSPLDPREFTKHFQRLLVKAGLPKVRLHDLRHTHATLLLARGVHPKIVQERLGHSSITMTLDLYSHLIPSLQEMAAKSLNGLLGNKKGPATTQGEQR</sequence>
<dbReference type="EMBL" id="LOED01000012">
    <property type="protein sequence ID" value="KXG77345.1"/>
    <property type="molecule type" value="Genomic_DNA"/>
</dbReference>
<dbReference type="FunCoup" id="A0A140L9X0">
    <property type="interactions" value="46"/>
</dbReference>
<gene>
    <name evidence="9" type="primary">int-tn</name>
    <name evidence="9" type="ORF">AN618_12440</name>
</gene>
<evidence type="ECO:0000256" key="5">
    <source>
        <dbReference type="ARBA" id="ARBA00023172"/>
    </source>
</evidence>
<dbReference type="RefSeq" id="WP_066353206.1">
    <property type="nucleotide sequence ID" value="NZ_LOED01000012.1"/>
</dbReference>
<dbReference type="PROSITE" id="PS51900">
    <property type="entry name" value="CB"/>
    <property type="match status" value="1"/>
</dbReference>
<dbReference type="PROSITE" id="PS51898">
    <property type="entry name" value="TYR_RECOMBINASE"/>
    <property type="match status" value="1"/>
</dbReference>
<keyword evidence="3" id="KW-0229">DNA integration</keyword>
<comment type="caution">
    <text evidence="9">The sequence shown here is derived from an EMBL/GenBank/DDBJ whole genome shotgun (WGS) entry which is preliminary data.</text>
</comment>
<protein>
    <submittedName>
        <fullName evidence="9">Transposase from transposon Tn916</fullName>
    </submittedName>
</protein>
<dbReference type="InterPro" id="IPR011010">
    <property type="entry name" value="DNA_brk_join_enz"/>
</dbReference>
<dbReference type="InParanoid" id="A0A140L9X0"/>
<dbReference type="GO" id="GO:0003677">
    <property type="term" value="F:DNA binding"/>
    <property type="evidence" value="ECO:0007669"/>
    <property type="project" value="UniProtKB-UniRule"/>
</dbReference>
<organism evidence="9 10">
    <name type="scientific">Fervidicola ferrireducens</name>
    <dbReference type="NCBI Taxonomy" id="520764"/>
    <lineage>
        <taxon>Bacteria</taxon>
        <taxon>Bacillati</taxon>
        <taxon>Bacillota</taxon>
        <taxon>Clostridia</taxon>
        <taxon>Thermosediminibacterales</taxon>
        <taxon>Thermosediminibacteraceae</taxon>
        <taxon>Fervidicola</taxon>
    </lineage>
</organism>
<accession>A0A140L9X0</accession>
<evidence type="ECO:0000313" key="9">
    <source>
        <dbReference type="EMBL" id="KXG77345.1"/>
    </source>
</evidence>
<dbReference type="GO" id="GO:0015074">
    <property type="term" value="P:DNA integration"/>
    <property type="evidence" value="ECO:0007669"/>
    <property type="project" value="UniProtKB-KW"/>
</dbReference>
<dbReference type="InterPro" id="IPR010998">
    <property type="entry name" value="Integrase_recombinase_N"/>
</dbReference>
<dbReference type="Gene3D" id="1.10.150.130">
    <property type="match status" value="1"/>
</dbReference>
<dbReference type="Pfam" id="PF14659">
    <property type="entry name" value="Phage_int_SAM_3"/>
    <property type="match status" value="1"/>
</dbReference>
<evidence type="ECO:0000259" key="8">
    <source>
        <dbReference type="PROSITE" id="PS51900"/>
    </source>
</evidence>
<proteinExistence type="inferred from homology"/>
<dbReference type="InterPro" id="IPR004107">
    <property type="entry name" value="Integrase_SAM-like_N"/>
</dbReference>
<evidence type="ECO:0000256" key="6">
    <source>
        <dbReference type="PROSITE-ProRule" id="PRU01248"/>
    </source>
</evidence>
<dbReference type="AlphaFoldDB" id="A0A140L9X0"/>
<reference evidence="9 10" key="1">
    <citation type="submission" date="2015-12" db="EMBL/GenBank/DDBJ databases">
        <title>Draft genome sequnece of Fervidicola ferrireducens strain Y170.</title>
        <authorList>
            <person name="Patel B.K."/>
        </authorList>
    </citation>
    <scope>NUCLEOTIDE SEQUENCE [LARGE SCALE GENOMIC DNA]</scope>
    <source>
        <strain evidence="9 10">Y170</strain>
    </source>
</reference>
<dbReference type="OrthoDB" id="9785687at2"/>
<feature type="domain" description="Tyr recombinase" evidence="7">
    <location>
        <begin position="181"/>
        <end position="381"/>
    </location>
</feature>
<dbReference type="InterPro" id="IPR044068">
    <property type="entry name" value="CB"/>
</dbReference>
<dbReference type="Gene3D" id="1.10.443.10">
    <property type="entry name" value="Intergrase catalytic core"/>
    <property type="match status" value="1"/>
</dbReference>
<dbReference type="InterPro" id="IPR002104">
    <property type="entry name" value="Integrase_catalytic"/>
</dbReference>
<keyword evidence="4 6" id="KW-0238">DNA-binding</keyword>
<dbReference type="STRING" id="520764.AN618_12440"/>
<dbReference type="PANTHER" id="PTHR30349">
    <property type="entry name" value="PHAGE INTEGRASE-RELATED"/>
    <property type="match status" value="1"/>
</dbReference>